<gene>
    <name evidence="2" type="ORF">JKP88DRAFT_261490</name>
</gene>
<evidence type="ECO:0008006" key="4">
    <source>
        <dbReference type="Google" id="ProtNLM"/>
    </source>
</evidence>
<dbReference type="GO" id="GO:0016020">
    <property type="term" value="C:membrane"/>
    <property type="evidence" value="ECO:0007669"/>
    <property type="project" value="TreeGrafter"/>
</dbReference>
<sequence length="511" mass="54433">MPESRIQHTSTHTKPGAAPADPYWTLLPPLTAAYYRCHPHAAAAGLRGAAAAALVLAWSTRLTHSYFRREAWRVGAREDWRFADMRRRWPRTFCFTSLFLAYISQWPMLVGITTGLCALASAKSSSPPDCMPVSAVPAAALRACARASAVAALPSSLPLYALHFPPAPPPPLGAADAALLAASACALTIAYIADTQLYDFCAANARRRARGEAPVPVLQTGLWRYSRHPNYFGEQLWWWCVALLGWRVGAPWTMAGQAFNCACMVHVTRLTEARMLTGARADAYRTYTQRTSAWLPLPPSSPHDARAASAAAKSEAFRRLSTAKGAPCAAAAQLVNEMHLVTSLLAHGRSAHALLPPPARAEGACHDNPRGLPPSLPAAPAACGDDAPKRGACCIAHSPPLLLRVPHRSRSGARRPTSDGGRLSRQRCAETASGAPALAAATSAFGETFSQSALRAGCAHQRHEYAERHECRYVTNASAADVQRARRAALTAGTGSADLISPTNCAGGDPH</sequence>
<evidence type="ECO:0000256" key="1">
    <source>
        <dbReference type="SAM" id="MobiDB-lite"/>
    </source>
</evidence>
<organism evidence="2 3">
    <name type="scientific">Tribonema minus</name>
    <dbReference type="NCBI Taxonomy" id="303371"/>
    <lineage>
        <taxon>Eukaryota</taxon>
        <taxon>Sar</taxon>
        <taxon>Stramenopiles</taxon>
        <taxon>Ochrophyta</taxon>
        <taxon>PX clade</taxon>
        <taxon>Xanthophyceae</taxon>
        <taxon>Tribonematales</taxon>
        <taxon>Tribonemataceae</taxon>
        <taxon>Tribonema</taxon>
    </lineage>
</organism>
<dbReference type="EMBL" id="JAFCMP010000525">
    <property type="protein sequence ID" value="KAG5177526.1"/>
    <property type="molecule type" value="Genomic_DNA"/>
</dbReference>
<reference evidence="2" key="1">
    <citation type="submission" date="2021-02" db="EMBL/GenBank/DDBJ databases">
        <title>First Annotated Genome of the Yellow-green Alga Tribonema minus.</title>
        <authorList>
            <person name="Mahan K.M."/>
        </authorList>
    </citation>
    <scope>NUCLEOTIDE SEQUENCE</scope>
    <source>
        <strain evidence="2">UTEX B ZZ1240</strain>
    </source>
</reference>
<keyword evidence="3" id="KW-1185">Reference proteome</keyword>
<dbReference type="InterPro" id="IPR010721">
    <property type="entry name" value="UstE-like"/>
</dbReference>
<dbReference type="PROSITE" id="PS50244">
    <property type="entry name" value="S5A_REDUCTASE"/>
    <property type="match status" value="1"/>
</dbReference>
<dbReference type="OrthoDB" id="201504at2759"/>
<dbReference type="PANTHER" id="PTHR32251:SF23">
    <property type="entry name" value="3-OXO-5-ALPHA-STEROID 4-DEHYDROGENASE (DUF1295)"/>
    <property type="match status" value="1"/>
</dbReference>
<name>A0A835YL69_9STRA</name>
<feature type="region of interest" description="Disordered" evidence="1">
    <location>
        <begin position="405"/>
        <end position="426"/>
    </location>
</feature>
<proteinExistence type="predicted"/>
<dbReference type="Proteomes" id="UP000664859">
    <property type="component" value="Unassembled WGS sequence"/>
</dbReference>
<comment type="caution">
    <text evidence="2">The sequence shown here is derived from an EMBL/GenBank/DDBJ whole genome shotgun (WGS) entry which is preliminary data.</text>
</comment>
<evidence type="ECO:0000313" key="2">
    <source>
        <dbReference type="EMBL" id="KAG5177526.1"/>
    </source>
</evidence>
<protein>
    <recommendedName>
        <fullName evidence="4">Steroid 5-alpha reductase C-terminal domain-containing protein</fullName>
    </recommendedName>
</protein>
<accession>A0A835YL69</accession>
<dbReference type="Pfam" id="PF06966">
    <property type="entry name" value="DUF1295"/>
    <property type="match status" value="2"/>
</dbReference>
<dbReference type="PANTHER" id="PTHR32251">
    <property type="entry name" value="3-OXO-5-ALPHA-STEROID 4-DEHYDROGENASE"/>
    <property type="match status" value="1"/>
</dbReference>
<evidence type="ECO:0000313" key="3">
    <source>
        <dbReference type="Proteomes" id="UP000664859"/>
    </source>
</evidence>
<dbReference type="Gene3D" id="1.20.120.1630">
    <property type="match status" value="1"/>
</dbReference>
<dbReference type="AlphaFoldDB" id="A0A835YL69"/>